<dbReference type="GO" id="GO:0005886">
    <property type="term" value="C:plasma membrane"/>
    <property type="evidence" value="ECO:0007669"/>
    <property type="project" value="UniProtKB-SubCell"/>
</dbReference>
<evidence type="ECO:0000256" key="14">
    <source>
        <dbReference type="ARBA" id="ARBA00025923"/>
    </source>
</evidence>
<dbReference type="InterPro" id="IPR036390">
    <property type="entry name" value="WH_DNA-bd_sf"/>
</dbReference>
<keyword evidence="7" id="KW-0159">Chromosome partition</keyword>
<feature type="binding site" evidence="15">
    <location>
        <begin position="411"/>
        <end position="418"/>
    </location>
    <ligand>
        <name>ATP</name>
        <dbReference type="ChEBI" id="CHEBI:30616"/>
    </ligand>
</feature>
<evidence type="ECO:0000256" key="17">
    <source>
        <dbReference type="SAM" id="Phobius"/>
    </source>
</evidence>
<dbReference type="InterPro" id="IPR036388">
    <property type="entry name" value="WH-like_DNA-bd_sf"/>
</dbReference>
<dbReference type="InterPro" id="IPR050206">
    <property type="entry name" value="FtsK/SpoIIIE/SftA"/>
</dbReference>
<dbReference type="Gene3D" id="3.30.980.40">
    <property type="match status" value="1"/>
</dbReference>
<evidence type="ECO:0000256" key="2">
    <source>
        <dbReference type="ARBA" id="ARBA00006474"/>
    </source>
</evidence>
<keyword evidence="8 15" id="KW-0067">ATP-binding</keyword>
<keyword evidence="20" id="KW-1185">Reference proteome</keyword>
<dbReference type="Gene3D" id="3.40.50.300">
    <property type="entry name" value="P-loop containing nucleotide triphosphate hydrolases"/>
    <property type="match status" value="1"/>
</dbReference>
<feature type="transmembrane region" description="Helical" evidence="17">
    <location>
        <begin position="176"/>
        <end position="194"/>
    </location>
</feature>
<evidence type="ECO:0000256" key="7">
    <source>
        <dbReference type="ARBA" id="ARBA00022829"/>
    </source>
</evidence>
<keyword evidence="9 17" id="KW-1133">Transmembrane helix</keyword>
<dbReference type="CDD" id="cd01127">
    <property type="entry name" value="TrwB_TraG_TraD_VirD4"/>
    <property type="match status" value="1"/>
</dbReference>
<protein>
    <submittedName>
        <fullName evidence="19">DNA translocase FtsK</fullName>
    </submittedName>
</protein>
<feature type="transmembrane region" description="Helical" evidence="17">
    <location>
        <begin position="12"/>
        <end position="29"/>
    </location>
</feature>
<dbReference type="InterPro" id="IPR025199">
    <property type="entry name" value="FtsK_4TM"/>
</dbReference>
<evidence type="ECO:0000256" key="6">
    <source>
        <dbReference type="ARBA" id="ARBA00022741"/>
    </source>
</evidence>
<dbReference type="GO" id="GO:0051301">
    <property type="term" value="P:cell division"/>
    <property type="evidence" value="ECO:0007669"/>
    <property type="project" value="UniProtKB-KW"/>
</dbReference>
<dbReference type="PROSITE" id="PS50901">
    <property type="entry name" value="FTSK"/>
    <property type="match status" value="1"/>
</dbReference>
<evidence type="ECO:0000256" key="1">
    <source>
        <dbReference type="ARBA" id="ARBA00004651"/>
    </source>
</evidence>
<keyword evidence="6 15" id="KW-0547">Nucleotide-binding</keyword>
<dbReference type="Gene3D" id="1.10.10.10">
    <property type="entry name" value="Winged helix-like DNA-binding domain superfamily/Winged helix DNA-binding domain"/>
    <property type="match status" value="1"/>
</dbReference>
<feature type="transmembrane region" description="Helical" evidence="17">
    <location>
        <begin position="58"/>
        <end position="79"/>
    </location>
</feature>
<dbReference type="KEGG" id="maes:Ga0123461_1028"/>
<feature type="transmembrane region" description="Helical" evidence="17">
    <location>
        <begin position="150"/>
        <end position="169"/>
    </location>
</feature>
<dbReference type="EMBL" id="CP018799">
    <property type="protein sequence ID" value="ATX79447.1"/>
    <property type="molecule type" value="Genomic_DNA"/>
</dbReference>
<evidence type="ECO:0000256" key="12">
    <source>
        <dbReference type="ARBA" id="ARBA00023306"/>
    </source>
</evidence>
<dbReference type="GO" id="GO:0005524">
    <property type="term" value="F:ATP binding"/>
    <property type="evidence" value="ECO:0007669"/>
    <property type="project" value="UniProtKB-UniRule"/>
</dbReference>
<dbReference type="Proteomes" id="UP000231701">
    <property type="component" value="Chromosome"/>
</dbReference>
<dbReference type="Pfam" id="PF01580">
    <property type="entry name" value="FtsK_SpoIIIE"/>
    <property type="match status" value="1"/>
</dbReference>
<evidence type="ECO:0000256" key="16">
    <source>
        <dbReference type="SAM" id="MobiDB-lite"/>
    </source>
</evidence>
<evidence type="ECO:0000256" key="10">
    <source>
        <dbReference type="ARBA" id="ARBA00023125"/>
    </source>
</evidence>
<comment type="subcellular location">
    <subcellularLocation>
        <location evidence="1">Cell membrane</location>
        <topology evidence="1">Multi-pass membrane protein</topology>
    </subcellularLocation>
</comment>
<evidence type="ECO:0000256" key="11">
    <source>
        <dbReference type="ARBA" id="ARBA00023136"/>
    </source>
</evidence>
<feature type="region of interest" description="Disordered" evidence="16">
    <location>
        <begin position="707"/>
        <end position="733"/>
    </location>
</feature>
<dbReference type="InterPro" id="IPR027417">
    <property type="entry name" value="P-loop_NTPase"/>
</dbReference>
<comment type="function">
    <text evidence="13">Essential cell division protein that coordinates cell division and chromosome segregation. The N-terminus is involved in assembly of the cell-division machinery. The C-terminus functions as a DNA motor that moves dsDNA in an ATP-dependent manner towards the dif recombination site, which is located within the replication terminus region. Translocation stops specifically at Xer-dif sites, where FtsK interacts with the Xer recombinase, allowing activation of chromosome unlinking by recombination. FtsK orienting polar sequences (KOPS) guide the direction of DNA translocation. FtsK can remove proteins from DNA as it translocates, but translocation stops specifically at XerCD-dif site, thereby preventing removal of XerC and XerD from dif.</text>
</comment>
<dbReference type="GO" id="GO:0003677">
    <property type="term" value="F:DNA binding"/>
    <property type="evidence" value="ECO:0007669"/>
    <property type="project" value="UniProtKB-KW"/>
</dbReference>
<dbReference type="Pfam" id="PF17854">
    <property type="entry name" value="FtsK_alpha"/>
    <property type="match status" value="1"/>
</dbReference>
<dbReference type="InterPro" id="IPR018541">
    <property type="entry name" value="Ftsk_gamma"/>
</dbReference>
<dbReference type="InterPro" id="IPR003593">
    <property type="entry name" value="AAA+_ATPase"/>
</dbReference>
<comment type="subunit">
    <text evidence="14">Homohexamer. Forms a ring that surrounds DNA.</text>
</comment>
<evidence type="ECO:0000256" key="4">
    <source>
        <dbReference type="ARBA" id="ARBA00022618"/>
    </source>
</evidence>
<feature type="transmembrane region" description="Helical" evidence="17">
    <location>
        <begin position="91"/>
        <end position="112"/>
    </location>
</feature>
<comment type="similarity">
    <text evidence="2">Belongs to the FtsK/SpoIIIE/SftA family.</text>
</comment>
<evidence type="ECO:0000256" key="9">
    <source>
        <dbReference type="ARBA" id="ARBA00022989"/>
    </source>
</evidence>
<evidence type="ECO:0000256" key="5">
    <source>
        <dbReference type="ARBA" id="ARBA00022692"/>
    </source>
</evidence>
<dbReference type="PANTHER" id="PTHR22683">
    <property type="entry name" value="SPORULATION PROTEIN RELATED"/>
    <property type="match status" value="1"/>
</dbReference>
<evidence type="ECO:0000313" key="19">
    <source>
        <dbReference type="EMBL" id="ATX79447.1"/>
    </source>
</evidence>
<reference evidence="19 20" key="1">
    <citation type="submission" date="2016-12" db="EMBL/GenBank/DDBJ databases">
        <title>Isolation and genomic insights into novel planktonic Zetaproteobacteria from stratified waters of the Chesapeake Bay.</title>
        <authorList>
            <person name="McAllister S.M."/>
            <person name="Kato S."/>
            <person name="Chan C.S."/>
            <person name="Chiu B.K."/>
            <person name="Field E.K."/>
        </authorList>
    </citation>
    <scope>NUCLEOTIDE SEQUENCE [LARGE SCALE GENOMIC DNA]</scope>
    <source>
        <strain evidence="19 20">CP-5</strain>
    </source>
</reference>
<dbReference type="InterPro" id="IPR002543">
    <property type="entry name" value="FtsK_dom"/>
</dbReference>
<feature type="domain" description="FtsK" evidence="18">
    <location>
        <begin position="394"/>
        <end position="585"/>
    </location>
</feature>
<dbReference type="GO" id="GO:0007059">
    <property type="term" value="P:chromosome segregation"/>
    <property type="evidence" value="ECO:0007669"/>
    <property type="project" value="UniProtKB-KW"/>
</dbReference>
<evidence type="ECO:0000256" key="8">
    <source>
        <dbReference type="ARBA" id="ARBA00022840"/>
    </source>
</evidence>
<name>A0A2K8KX15_MARES</name>
<dbReference type="Pfam" id="PF13491">
    <property type="entry name" value="FtsK_4TM"/>
    <property type="match status" value="1"/>
</dbReference>
<evidence type="ECO:0000259" key="18">
    <source>
        <dbReference type="PROSITE" id="PS50901"/>
    </source>
</evidence>
<dbReference type="PANTHER" id="PTHR22683:SF41">
    <property type="entry name" value="DNA TRANSLOCASE FTSK"/>
    <property type="match status" value="1"/>
</dbReference>
<keyword evidence="12" id="KW-0131">Cell cycle</keyword>
<dbReference type="RefSeq" id="WP_100277340.1">
    <property type="nucleotide sequence ID" value="NZ_CP018799.1"/>
</dbReference>
<keyword evidence="5 17" id="KW-0812">Transmembrane</keyword>
<dbReference type="SMART" id="SM00843">
    <property type="entry name" value="Ftsk_gamma"/>
    <property type="match status" value="1"/>
</dbReference>
<gene>
    <name evidence="19" type="ORF">Ga0123461_1028</name>
</gene>
<evidence type="ECO:0000313" key="20">
    <source>
        <dbReference type="Proteomes" id="UP000231701"/>
    </source>
</evidence>
<dbReference type="AlphaFoldDB" id="A0A2K8KX15"/>
<evidence type="ECO:0000256" key="3">
    <source>
        <dbReference type="ARBA" id="ARBA00022475"/>
    </source>
</evidence>
<dbReference type="Pfam" id="PF09397">
    <property type="entry name" value="FtsK_gamma"/>
    <property type="match status" value="1"/>
</dbReference>
<keyword evidence="4" id="KW-0132">Cell division</keyword>
<dbReference type="SMART" id="SM00382">
    <property type="entry name" value="AAA"/>
    <property type="match status" value="1"/>
</dbReference>
<keyword evidence="3" id="KW-1003">Cell membrane</keyword>
<proteinExistence type="inferred from homology"/>
<keyword evidence="11 17" id="KW-0472">Membrane</keyword>
<keyword evidence="10" id="KW-0238">DNA-binding</keyword>
<sequence>MDVRLLVRESLALLIAGVVIVLLLAMYSFSPLDPSLNRETGEAVRNLTGMAGSYTSDFIYQLFGYAGWIWVALLVMLTIRIGWGRRPYMGGWTALFWLPVILTLAALMHAHIPSGSAVDLLDLPAGPGGALGSMLDATLREPLRALGRDVLLLALLLSSLVAATHWSLVKLLQRCYQGLVGVIAYLTSITQAVFSKAYERKDRMDAREVRKEIRKARPERIAKSEPAVTKQPKVKVSRQAKQQQQAELSFFETAASGFKLPSLNLFGRGEGRQKSHNPEALQAIARMLEKKLLDYRVEGQVIAVHPGPVVTQFELEPSPGTKVNRIVALQDDLARSMAAISVRVAGNIPGKNVIGIELPNEERETVVLHQVLSSTEFANRKLILPIALGVDISGQPVVTDLARMPHLLVAGTTGSGKSVAINAMICSLLMVKTPLDLRMILVDPKMLELSVYDDIPHLLVPVVTNPHKAAKALAWAVYEMERRYQLMSDAKVRNIDGYNKAAEKDEGAERLPYIVIVIDELADLMMVAGKEVEQSICRIAQKARAAGLHLVLATQRPSVDVITGLIKANLPSRLSFQVSSKIDSRTILDQMGAEQLLGNGDSLFLSGGRDLKRVHGAFVSDAEVIDLVEHLKAQGEPDYREEVFEVPTAADGDSAGGMGGDDHDEKYDEAAALVIEKGQCSVSMVQRYLRIGYNRASRLVEHMEREGLVSPPGSGGMRKVLARSSSDGGGVIE</sequence>
<dbReference type="OrthoDB" id="5287382at2"/>
<evidence type="ECO:0000256" key="13">
    <source>
        <dbReference type="ARBA" id="ARBA00024784"/>
    </source>
</evidence>
<organism evidence="19 20">
    <name type="scientific">Mariprofundus aestuarium</name>
    <dbReference type="NCBI Taxonomy" id="1921086"/>
    <lineage>
        <taxon>Bacteria</taxon>
        <taxon>Pseudomonadati</taxon>
        <taxon>Pseudomonadota</taxon>
        <taxon>Candidatius Mariprofundia</taxon>
        <taxon>Mariprofundales</taxon>
        <taxon>Mariprofundaceae</taxon>
        <taxon>Mariprofundus</taxon>
    </lineage>
</organism>
<dbReference type="SUPFAM" id="SSF52540">
    <property type="entry name" value="P-loop containing nucleoside triphosphate hydrolases"/>
    <property type="match status" value="1"/>
</dbReference>
<dbReference type="InterPro" id="IPR041027">
    <property type="entry name" value="FtsK_alpha"/>
</dbReference>
<dbReference type="SUPFAM" id="SSF46785">
    <property type="entry name" value="Winged helix' DNA-binding domain"/>
    <property type="match status" value="1"/>
</dbReference>
<evidence type="ECO:0000256" key="15">
    <source>
        <dbReference type="PROSITE-ProRule" id="PRU00289"/>
    </source>
</evidence>
<accession>A0A2K8KX15</accession>